<comment type="subcellular location">
    <subcellularLocation>
        <location evidence="2">Membrane</location>
        <topology evidence="2">Multi-pass membrane protein</topology>
    </subcellularLocation>
</comment>
<dbReference type="CDD" id="cd06163">
    <property type="entry name" value="S2P-M50_PDZ_RseP-like"/>
    <property type="match status" value="1"/>
</dbReference>
<dbReference type="Gene3D" id="2.30.42.10">
    <property type="match status" value="1"/>
</dbReference>
<evidence type="ECO:0000313" key="14">
    <source>
        <dbReference type="Proteomes" id="UP001597391"/>
    </source>
</evidence>
<keyword evidence="7" id="KW-0862">Zinc</keyword>
<name>A0ABW5XHM9_9MICO</name>
<sequence length="438" mass="46785">MAYLVGVLIIFVGVLLSIGLHELGHLVPAKKFGVRVPQYMVGFGPTLWSFKRGETEYGIKAIPLGGYVRLVGMYAPGDPRRDQRKGRLAEFVQSARDASAEEILPGEEHRAFYNLSTPKKLVVMFGGPFVNLVIAFVLFVAIFTTFGIQQPTSTLGSVSQCVLPATAPADATCADDSTPAPAAAAGLLPGDTITQWDGHEITSWEQLTQLIGQSGDRTVAITFVRGSETLTTQATPIVEKRPIYDDMGMLVTDAAGEMVLADKGFMGMGSLVERRPVPLTDSIEYFGQQLKMTGQIIVRLPQRLADVAQAAFGTAERDPNSVVGLVGIGRFAGELASQDTGSEVAETAASLALLVASLNLALFAFNMIPLPPLDGGHIASALYEGARRQVARVRGRGNTGPADTARLLPVAYVMFFVLTGMGLLLIYADIVNPIRLFG</sequence>
<feature type="transmembrane region" description="Helical" evidence="11">
    <location>
        <begin position="121"/>
        <end position="143"/>
    </location>
</feature>
<comment type="cofactor">
    <cofactor evidence="1">
        <name>Zn(2+)</name>
        <dbReference type="ChEBI" id="CHEBI:29105"/>
    </cofactor>
</comment>
<keyword evidence="5 11" id="KW-0812">Transmembrane</keyword>
<evidence type="ECO:0000259" key="12">
    <source>
        <dbReference type="Pfam" id="PF02163"/>
    </source>
</evidence>
<keyword evidence="10 11" id="KW-0472">Membrane</keyword>
<dbReference type="Proteomes" id="UP001597391">
    <property type="component" value="Unassembled WGS sequence"/>
</dbReference>
<evidence type="ECO:0000256" key="3">
    <source>
        <dbReference type="ARBA" id="ARBA00007931"/>
    </source>
</evidence>
<keyword evidence="6" id="KW-0378">Hydrolase</keyword>
<dbReference type="PANTHER" id="PTHR42837:SF2">
    <property type="entry name" value="MEMBRANE METALLOPROTEASE ARASP2, CHLOROPLASTIC-RELATED"/>
    <property type="match status" value="1"/>
</dbReference>
<gene>
    <name evidence="13" type="ORF">ACFSYH_11250</name>
</gene>
<feature type="transmembrane region" description="Helical" evidence="11">
    <location>
        <begin position="410"/>
        <end position="428"/>
    </location>
</feature>
<keyword evidence="9" id="KW-0482">Metalloprotease</keyword>
<dbReference type="InterPro" id="IPR004387">
    <property type="entry name" value="Pept_M50_Zn"/>
</dbReference>
<comment type="caution">
    <text evidence="13">The sequence shown here is derived from an EMBL/GenBank/DDBJ whole genome shotgun (WGS) entry which is preliminary data.</text>
</comment>
<dbReference type="PANTHER" id="PTHR42837">
    <property type="entry name" value="REGULATOR OF SIGMA-E PROTEASE RSEP"/>
    <property type="match status" value="1"/>
</dbReference>
<proteinExistence type="inferred from homology"/>
<keyword evidence="14" id="KW-1185">Reference proteome</keyword>
<protein>
    <submittedName>
        <fullName evidence="13">M50 family metallopeptidase</fullName>
    </submittedName>
</protein>
<dbReference type="InterPro" id="IPR008915">
    <property type="entry name" value="Peptidase_M50"/>
</dbReference>
<evidence type="ECO:0000256" key="11">
    <source>
        <dbReference type="SAM" id="Phobius"/>
    </source>
</evidence>
<dbReference type="EMBL" id="JBHUOP010000004">
    <property type="protein sequence ID" value="MFD2841137.1"/>
    <property type="molecule type" value="Genomic_DNA"/>
</dbReference>
<keyword evidence="4" id="KW-0645">Protease</keyword>
<comment type="similarity">
    <text evidence="3">Belongs to the peptidase M50B family.</text>
</comment>
<evidence type="ECO:0000256" key="8">
    <source>
        <dbReference type="ARBA" id="ARBA00022989"/>
    </source>
</evidence>
<accession>A0ABW5XHM9</accession>
<evidence type="ECO:0000256" key="6">
    <source>
        <dbReference type="ARBA" id="ARBA00022801"/>
    </source>
</evidence>
<dbReference type="RefSeq" id="WP_377467059.1">
    <property type="nucleotide sequence ID" value="NZ_JBHUOP010000004.1"/>
</dbReference>
<dbReference type="SUPFAM" id="SSF50156">
    <property type="entry name" value="PDZ domain-like"/>
    <property type="match status" value="1"/>
</dbReference>
<evidence type="ECO:0000256" key="4">
    <source>
        <dbReference type="ARBA" id="ARBA00022670"/>
    </source>
</evidence>
<evidence type="ECO:0000256" key="7">
    <source>
        <dbReference type="ARBA" id="ARBA00022833"/>
    </source>
</evidence>
<evidence type="ECO:0000256" key="2">
    <source>
        <dbReference type="ARBA" id="ARBA00004141"/>
    </source>
</evidence>
<reference evidence="14" key="1">
    <citation type="journal article" date="2019" name="Int. J. Syst. Evol. Microbiol.">
        <title>The Global Catalogue of Microorganisms (GCM) 10K type strain sequencing project: providing services to taxonomists for standard genome sequencing and annotation.</title>
        <authorList>
            <consortium name="The Broad Institute Genomics Platform"/>
            <consortium name="The Broad Institute Genome Sequencing Center for Infectious Disease"/>
            <person name="Wu L."/>
            <person name="Ma J."/>
        </authorList>
    </citation>
    <scope>NUCLEOTIDE SEQUENCE [LARGE SCALE GENOMIC DNA]</scope>
    <source>
        <strain evidence="14">KCTC 33576</strain>
    </source>
</reference>
<feature type="transmembrane region" description="Helical" evidence="11">
    <location>
        <begin position="348"/>
        <end position="368"/>
    </location>
</feature>
<evidence type="ECO:0000313" key="13">
    <source>
        <dbReference type="EMBL" id="MFD2841137.1"/>
    </source>
</evidence>
<dbReference type="InterPro" id="IPR036034">
    <property type="entry name" value="PDZ_sf"/>
</dbReference>
<evidence type="ECO:0000256" key="5">
    <source>
        <dbReference type="ARBA" id="ARBA00022692"/>
    </source>
</evidence>
<evidence type="ECO:0000256" key="1">
    <source>
        <dbReference type="ARBA" id="ARBA00001947"/>
    </source>
</evidence>
<dbReference type="Pfam" id="PF02163">
    <property type="entry name" value="Peptidase_M50"/>
    <property type="match status" value="1"/>
</dbReference>
<keyword evidence="8 11" id="KW-1133">Transmembrane helix</keyword>
<feature type="domain" description="Peptidase M50" evidence="12">
    <location>
        <begin position="11"/>
        <end position="394"/>
    </location>
</feature>
<evidence type="ECO:0000256" key="9">
    <source>
        <dbReference type="ARBA" id="ARBA00023049"/>
    </source>
</evidence>
<evidence type="ECO:0000256" key="10">
    <source>
        <dbReference type="ARBA" id="ARBA00023136"/>
    </source>
</evidence>
<organism evidence="13 14">
    <name type="scientific">Populibacterium corticicola</name>
    <dbReference type="NCBI Taxonomy" id="1812826"/>
    <lineage>
        <taxon>Bacteria</taxon>
        <taxon>Bacillati</taxon>
        <taxon>Actinomycetota</taxon>
        <taxon>Actinomycetes</taxon>
        <taxon>Micrococcales</taxon>
        <taxon>Jonesiaceae</taxon>
        <taxon>Populibacterium</taxon>
    </lineage>
</organism>